<dbReference type="Pfam" id="PF11807">
    <property type="entry name" value="UstYa"/>
    <property type="match status" value="1"/>
</dbReference>
<keyword evidence="5" id="KW-1185">Reference proteome</keyword>
<dbReference type="GO" id="GO:0043386">
    <property type="term" value="P:mycotoxin biosynthetic process"/>
    <property type="evidence" value="ECO:0007669"/>
    <property type="project" value="InterPro"/>
</dbReference>
<keyword evidence="3" id="KW-0812">Transmembrane</keyword>
<evidence type="ECO:0000256" key="3">
    <source>
        <dbReference type="SAM" id="Phobius"/>
    </source>
</evidence>
<name>A0A395NTT6_TRIAR</name>
<sequence length="298" mass="33467">MARRHSDCESDEESIFLAHEKEESSLEAEIEGALVPPRRSRRVLLLCGRTVICILHILFLAINVFWATANFRYQSTSRTAESTAYEPWGAPYEKEFTQFDMQLGEKSPYTTFDRAVADEAWEAISMKQGSNDGVLATASVGWLQVSQEKVDLMEQPSVKFHDGSGYFFGMDVFHQLHCLNYLRKKTVLYNHLYPSEHEIEDEQVPPEFHILPRRPDPCSAALVRRLARAVGSVDKQTHVPELRCDPGLGCCKYSKDNWPTTASEARNSGIRSVESIGFACLGGKARSGGGTWAYASLH</sequence>
<comment type="caution">
    <text evidence="4">The sequence shown here is derived from an EMBL/GenBank/DDBJ whole genome shotgun (WGS) entry which is preliminary data.</text>
</comment>
<comment type="similarity">
    <text evidence="2">Belongs to the ustYa family.</text>
</comment>
<evidence type="ECO:0000256" key="2">
    <source>
        <dbReference type="ARBA" id="ARBA00035112"/>
    </source>
</evidence>
<dbReference type="InterPro" id="IPR021765">
    <property type="entry name" value="UstYa-like"/>
</dbReference>
<reference evidence="4 5" key="1">
    <citation type="journal article" date="2018" name="PLoS Pathog.">
        <title>Evolution of structural diversity of trichothecenes, a family of toxins produced by plant pathogenic and entomopathogenic fungi.</title>
        <authorList>
            <person name="Proctor R.H."/>
            <person name="McCormick S.P."/>
            <person name="Kim H.S."/>
            <person name="Cardoza R.E."/>
            <person name="Stanley A.M."/>
            <person name="Lindo L."/>
            <person name="Kelly A."/>
            <person name="Brown D.W."/>
            <person name="Lee T."/>
            <person name="Vaughan M.M."/>
            <person name="Alexander N.J."/>
            <person name="Busman M."/>
            <person name="Gutierrez S."/>
        </authorList>
    </citation>
    <scope>NUCLEOTIDE SEQUENCE [LARGE SCALE GENOMIC DNA]</scope>
    <source>
        <strain evidence="4 5">IBT 40837</strain>
    </source>
</reference>
<evidence type="ECO:0000313" key="4">
    <source>
        <dbReference type="EMBL" id="RFU79492.1"/>
    </source>
</evidence>
<dbReference type="OrthoDB" id="4906116at2759"/>
<gene>
    <name evidence="4" type="ORF">TARUN_2699</name>
</gene>
<evidence type="ECO:0000313" key="5">
    <source>
        <dbReference type="Proteomes" id="UP000266272"/>
    </source>
</evidence>
<protein>
    <submittedName>
        <fullName evidence="4">Major facilitator superfamily domain, general substrate transporter</fullName>
    </submittedName>
</protein>
<dbReference type="Proteomes" id="UP000266272">
    <property type="component" value="Unassembled WGS sequence"/>
</dbReference>
<comment type="pathway">
    <text evidence="1">Mycotoxin biosynthesis.</text>
</comment>
<dbReference type="AlphaFoldDB" id="A0A395NTT6"/>
<organism evidence="4 5">
    <name type="scientific">Trichoderma arundinaceum</name>
    <dbReference type="NCBI Taxonomy" id="490622"/>
    <lineage>
        <taxon>Eukaryota</taxon>
        <taxon>Fungi</taxon>
        <taxon>Dikarya</taxon>
        <taxon>Ascomycota</taxon>
        <taxon>Pezizomycotina</taxon>
        <taxon>Sordariomycetes</taxon>
        <taxon>Hypocreomycetidae</taxon>
        <taxon>Hypocreales</taxon>
        <taxon>Hypocreaceae</taxon>
        <taxon>Trichoderma</taxon>
    </lineage>
</organism>
<evidence type="ECO:0000256" key="1">
    <source>
        <dbReference type="ARBA" id="ARBA00004685"/>
    </source>
</evidence>
<accession>A0A395NTT6</accession>
<dbReference type="EMBL" id="PXOA01000154">
    <property type="protein sequence ID" value="RFU79492.1"/>
    <property type="molecule type" value="Genomic_DNA"/>
</dbReference>
<feature type="transmembrane region" description="Helical" evidence="3">
    <location>
        <begin position="43"/>
        <end position="66"/>
    </location>
</feature>
<keyword evidence="3" id="KW-0472">Membrane</keyword>
<dbReference type="PANTHER" id="PTHR33365">
    <property type="entry name" value="YALI0B05434P"/>
    <property type="match status" value="1"/>
</dbReference>
<proteinExistence type="inferred from homology"/>
<dbReference type="PANTHER" id="PTHR33365:SF4">
    <property type="entry name" value="CYCLOCHLOROTINE BIOSYNTHESIS PROTEIN O"/>
    <property type="match status" value="1"/>
</dbReference>
<keyword evidence="3" id="KW-1133">Transmembrane helix</keyword>